<feature type="transmembrane region" description="Helical" evidence="7">
    <location>
        <begin position="191"/>
        <end position="213"/>
    </location>
</feature>
<dbReference type="PROSITE" id="PS00994">
    <property type="entry name" value="FHIPEP"/>
    <property type="match status" value="1"/>
</dbReference>
<dbReference type="PANTHER" id="PTHR30161">
    <property type="entry name" value="FLAGELLAR EXPORT PROTEIN, MEMBRANE FLHA SUBUNIT-RELATED"/>
    <property type="match status" value="1"/>
</dbReference>
<dbReference type="GO" id="GO:0009306">
    <property type="term" value="P:protein secretion"/>
    <property type="evidence" value="ECO:0007669"/>
    <property type="project" value="InterPro"/>
</dbReference>
<protein>
    <recommendedName>
        <fullName evidence="7">Flagellar biosynthesis protein FlhA</fullName>
    </recommendedName>
</protein>
<dbReference type="NCBIfam" id="TIGR01398">
    <property type="entry name" value="FlhA"/>
    <property type="match status" value="1"/>
</dbReference>
<keyword evidence="7" id="KW-1005">Bacterial flagellum biogenesis</keyword>
<dbReference type="InterPro" id="IPR042194">
    <property type="entry name" value="FHIPEP_1"/>
</dbReference>
<accession>A0A7J5DTN1</accession>
<keyword evidence="3 7" id="KW-1003">Cell membrane</keyword>
<keyword evidence="8" id="KW-0969">Cilium</keyword>
<organism evidence="8 9">
    <name type="scientific">Nocardioides simplex</name>
    <name type="common">Arthrobacter simplex</name>
    <dbReference type="NCBI Taxonomy" id="2045"/>
    <lineage>
        <taxon>Bacteria</taxon>
        <taxon>Bacillati</taxon>
        <taxon>Actinomycetota</taxon>
        <taxon>Actinomycetes</taxon>
        <taxon>Propionibacteriales</taxon>
        <taxon>Nocardioidaceae</taxon>
        <taxon>Pimelobacter</taxon>
    </lineage>
</organism>
<evidence type="ECO:0000313" key="9">
    <source>
        <dbReference type="Proteomes" id="UP000449906"/>
    </source>
</evidence>
<evidence type="ECO:0000256" key="1">
    <source>
        <dbReference type="ARBA" id="ARBA00004651"/>
    </source>
</evidence>
<comment type="function">
    <text evidence="7">Required for formation of the rod structure of the flagellar apparatus. Together with FliI and FliH, may constitute the export apparatus of flagellin.</text>
</comment>
<feature type="transmembrane region" description="Helical" evidence="7">
    <location>
        <begin position="64"/>
        <end position="84"/>
    </location>
</feature>
<dbReference type="InterPro" id="IPR001712">
    <property type="entry name" value="T3SS_FHIPEP"/>
</dbReference>
<keyword evidence="6 7" id="KW-0472">Membrane</keyword>
<sequence length="690" mass="72569">MPVKSLTKLGVPLGIVMIVVMLVVPLPAMVLDLMIALNITGALLVLMVAMFIHKPLEFAAFPSVILVMTLFRLALNVSATRLVLLDGYAGKVIDTFGHFVVGGSLIVGLIVFAILLVIQFVVITNGAGRVAEVGARFTLDAMPGKQMAIDADLNSGLIDEEEARRRRAEVHAEADFHGAMDGASKFVKGDAIAAIVITLVNLLGGFAIGVAQYGMPFGEAISTYSLLSIGDGLVSQIPALLLSVATGLIVTRAVADSDMGSDIVGQIFQRKMPLRVAGFGALALCAIPGLPKLPFLVAGGLMLLGASRIVEKDADGAAADAGGPGGPGELVHVPDSPEALVNEIRVDPLGLELSADLIDLVDTRSGGDLLDRVKALRRKVAGELGIVIPPVRTRDNLELPPHTYAITLYGAEVARGEAPRGTVLAIGDFLDSLPGTPTQEPVFGLEAKWIPAELRHQAEIGGATVVDRASVVTTHLAEVVHQHASRLLGREDVRLLTDVVKRTHPVVIEELTPTLLPLGEVQRVLRSLLEERIPIRDLVRIFEALSIRAATSKDHDALVEAARAALEPALAAPYVTDGVLHAISFEPLLEQQMLEGLRPTDQGAVIVLDPDVAQHVLLGLTQTAHAAENADVRPVLVCAPALRAAVRRLVAPAVERLPVFSYAELGAAREVASVAVIGGQGARPALGAGV</sequence>
<feature type="transmembrane region" description="Helical" evidence="7">
    <location>
        <begin position="233"/>
        <end position="255"/>
    </location>
</feature>
<dbReference type="Gene3D" id="1.10.8.540">
    <property type="entry name" value="FHIPEP family, domain 3"/>
    <property type="match status" value="1"/>
</dbReference>
<comment type="subcellular location">
    <subcellularLocation>
        <location evidence="1 7">Cell membrane</location>
        <topology evidence="1 7">Multi-pass membrane protein</topology>
    </subcellularLocation>
</comment>
<evidence type="ECO:0000256" key="3">
    <source>
        <dbReference type="ARBA" id="ARBA00022475"/>
    </source>
</evidence>
<feature type="transmembrane region" description="Helical" evidence="7">
    <location>
        <begin position="276"/>
        <end position="304"/>
    </location>
</feature>
<dbReference type="InterPro" id="IPR006301">
    <property type="entry name" value="FlhA"/>
</dbReference>
<dbReference type="PIRSF" id="PIRSF005419">
    <property type="entry name" value="FlhA"/>
    <property type="match status" value="1"/>
</dbReference>
<proteinExistence type="inferred from homology"/>
<keyword evidence="7" id="KW-0653">Protein transport</keyword>
<gene>
    <name evidence="7 8" type="primary">flhA</name>
    <name evidence="8" type="ORF">F9L07_23885</name>
</gene>
<dbReference type="Gene3D" id="3.40.50.12790">
    <property type="entry name" value="FHIPEP family, domain 4"/>
    <property type="match status" value="1"/>
</dbReference>
<reference evidence="8 9" key="1">
    <citation type="submission" date="2019-09" db="EMBL/GenBank/DDBJ databases">
        <title>Pimelobacter sp. isolated from Paulinella.</title>
        <authorList>
            <person name="Jeong S.E."/>
        </authorList>
    </citation>
    <scope>NUCLEOTIDE SEQUENCE [LARGE SCALE GENOMIC DNA]</scope>
    <source>
        <strain evidence="8 9">Pch-N</strain>
    </source>
</reference>
<keyword evidence="7" id="KW-0813">Transport</keyword>
<dbReference type="RefSeq" id="WP_151582195.1">
    <property type="nucleotide sequence ID" value="NZ_WBVM01000003.1"/>
</dbReference>
<keyword evidence="7" id="KW-1006">Bacterial flagellum protein export</keyword>
<evidence type="ECO:0000256" key="4">
    <source>
        <dbReference type="ARBA" id="ARBA00022692"/>
    </source>
</evidence>
<comment type="caution">
    <text evidence="8">The sequence shown here is derived from an EMBL/GenBank/DDBJ whole genome shotgun (WGS) entry which is preliminary data.</text>
</comment>
<keyword evidence="8" id="KW-0282">Flagellum</keyword>
<dbReference type="Gene3D" id="3.40.30.60">
    <property type="entry name" value="FHIPEP family, domain 1"/>
    <property type="match status" value="1"/>
</dbReference>
<dbReference type="Pfam" id="PF00771">
    <property type="entry name" value="FHIPEP"/>
    <property type="match status" value="1"/>
</dbReference>
<dbReference type="PANTHER" id="PTHR30161:SF1">
    <property type="entry name" value="FLAGELLAR BIOSYNTHESIS PROTEIN FLHA-RELATED"/>
    <property type="match status" value="1"/>
</dbReference>
<evidence type="ECO:0000256" key="2">
    <source>
        <dbReference type="ARBA" id="ARBA00008835"/>
    </source>
</evidence>
<keyword evidence="5 7" id="KW-1133">Transmembrane helix</keyword>
<keyword evidence="8" id="KW-0966">Cell projection</keyword>
<dbReference type="Proteomes" id="UP000449906">
    <property type="component" value="Unassembled WGS sequence"/>
</dbReference>
<dbReference type="InterPro" id="IPR025505">
    <property type="entry name" value="FHIPEP_CS"/>
</dbReference>
<dbReference type="GO" id="GO:0044780">
    <property type="term" value="P:bacterial-type flagellum assembly"/>
    <property type="evidence" value="ECO:0007669"/>
    <property type="project" value="InterPro"/>
</dbReference>
<feature type="transmembrane region" description="Helical" evidence="7">
    <location>
        <begin position="9"/>
        <end position="27"/>
    </location>
</feature>
<dbReference type="EMBL" id="WBVM01000003">
    <property type="protein sequence ID" value="KAB2808534.1"/>
    <property type="molecule type" value="Genomic_DNA"/>
</dbReference>
<dbReference type="InterPro" id="IPR042193">
    <property type="entry name" value="FHIPEP_3"/>
</dbReference>
<comment type="similarity">
    <text evidence="2 7">Belongs to the FHIPEP (flagella/HR/invasion proteins export pore) family.</text>
</comment>
<dbReference type="GO" id="GO:0005886">
    <property type="term" value="C:plasma membrane"/>
    <property type="evidence" value="ECO:0007669"/>
    <property type="project" value="UniProtKB-SubCell"/>
</dbReference>
<evidence type="ECO:0000256" key="5">
    <source>
        <dbReference type="ARBA" id="ARBA00022989"/>
    </source>
</evidence>
<feature type="transmembrane region" description="Helical" evidence="7">
    <location>
        <begin position="33"/>
        <end position="52"/>
    </location>
</feature>
<keyword evidence="4 7" id="KW-0812">Transmembrane</keyword>
<dbReference type="PRINTS" id="PR00949">
    <property type="entry name" value="TYPE3IMAPROT"/>
</dbReference>
<dbReference type="AlphaFoldDB" id="A0A7J5DTN1"/>
<name>A0A7J5DTN1_NOCSI</name>
<feature type="transmembrane region" description="Helical" evidence="7">
    <location>
        <begin position="96"/>
        <end position="122"/>
    </location>
</feature>
<evidence type="ECO:0000313" key="8">
    <source>
        <dbReference type="EMBL" id="KAB2808534.1"/>
    </source>
</evidence>
<evidence type="ECO:0000256" key="6">
    <source>
        <dbReference type="ARBA" id="ARBA00023136"/>
    </source>
</evidence>
<dbReference type="InterPro" id="IPR042196">
    <property type="entry name" value="FHIPEP_4"/>
</dbReference>
<evidence type="ECO:0000256" key="7">
    <source>
        <dbReference type="RuleBase" id="RU364093"/>
    </source>
</evidence>